<protein>
    <submittedName>
        <fullName evidence="2">Uncharacterized protein</fullName>
    </submittedName>
</protein>
<dbReference type="Proteomes" id="UP000190648">
    <property type="component" value="Unassembled WGS sequence"/>
</dbReference>
<proteinExistence type="predicted"/>
<dbReference type="AlphaFoldDB" id="A0A1V4J8C0"/>
<comment type="caution">
    <text evidence="2">The sequence shown here is derived from an EMBL/GenBank/DDBJ whole genome shotgun (WGS) entry which is preliminary data.</text>
</comment>
<evidence type="ECO:0000313" key="2">
    <source>
        <dbReference type="EMBL" id="OPJ68522.1"/>
    </source>
</evidence>
<evidence type="ECO:0000313" key="3">
    <source>
        <dbReference type="Proteomes" id="UP000190648"/>
    </source>
</evidence>
<dbReference type="EMBL" id="LSYS01008581">
    <property type="protein sequence ID" value="OPJ68522.1"/>
    <property type="molecule type" value="Genomic_DNA"/>
</dbReference>
<feature type="region of interest" description="Disordered" evidence="1">
    <location>
        <begin position="1"/>
        <end position="74"/>
    </location>
</feature>
<name>A0A1V4J8C0_PATFA</name>
<reference evidence="2 3" key="1">
    <citation type="submission" date="2016-02" db="EMBL/GenBank/DDBJ databases">
        <title>Band-tailed pigeon sequencing and assembly.</title>
        <authorList>
            <person name="Soares A.E."/>
            <person name="Novak B.J."/>
            <person name="Rice E.S."/>
            <person name="O'Connell B."/>
            <person name="Chang D."/>
            <person name="Weber S."/>
            <person name="Shapiro B."/>
        </authorList>
    </citation>
    <scope>NUCLEOTIDE SEQUENCE [LARGE SCALE GENOMIC DNA]</scope>
    <source>
        <strain evidence="2">BTP2013</strain>
        <tissue evidence="2">Blood</tissue>
    </source>
</reference>
<feature type="compositionally biased region" description="Low complexity" evidence="1">
    <location>
        <begin position="50"/>
        <end position="60"/>
    </location>
</feature>
<gene>
    <name evidence="2" type="ORF">AV530_006147</name>
</gene>
<organism evidence="2 3">
    <name type="scientific">Patagioenas fasciata monilis</name>
    <dbReference type="NCBI Taxonomy" id="372326"/>
    <lineage>
        <taxon>Eukaryota</taxon>
        <taxon>Metazoa</taxon>
        <taxon>Chordata</taxon>
        <taxon>Craniata</taxon>
        <taxon>Vertebrata</taxon>
        <taxon>Euteleostomi</taxon>
        <taxon>Archelosauria</taxon>
        <taxon>Archosauria</taxon>
        <taxon>Dinosauria</taxon>
        <taxon>Saurischia</taxon>
        <taxon>Theropoda</taxon>
        <taxon>Coelurosauria</taxon>
        <taxon>Aves</taxon>
        <taxon>Neognathae</taxon>
        <taxon>Neoaves</taxon>
        <taxon>Columbimorphae</taxon>
        <taxon>Columbiformes</taxon>
        <taxon>Columbidae</taxon>
        <taxon>Patagioenas</taxon>
    </lineage>
</organism>
<feature type="compositionally biased region" description="Basic and acidic residues" evidence="1">
    <location>
        <begin position="36"/>
        <end position="49"/>
    </location>
</feature>
<evidence type="ECO:0000256" key="1">
    <source>
        <dbReference type="SAM" id="MobiDB-lite"/>
    </source>
</evidence>
<keyword evidence="3" id="KW-1185">Reference proteome</keyword>
<accession>A0A1V4J8C0</accession>
<sequence length="74" mass="8708">MSWRQAQPQRRERRCRRQAGGGGEAPRPLRRRPARRGGERRGPGREHTQQDFFVKQFQKVSVPEGRGAQERRDN</sequence>